<comment type="caution">
    <text evidence="1">The sequence shown here is derived from an EMBL/GenBank/DDBJ whole genome shotgun (WGS) entry which is preliminary data.</text>
</comment>
<name>A0A6P2C9C3_9ACTN</name>
<protein>
    <submittedName>
        <fullName evidence="1">Uncharacterized protein</fullName>
    </submittedName>
</protein>
<dbReference type="AlphaFoldDB" id="A0A6P2C9C3"/>
<gene>
    <name evidence="1" type="ORF">EAS64_07390</name>
</gene>
<reference evidence="1 2" key="1">
    <citation type="submission" date="2018-11" db="EMBL/GenBank/DDBJ databases">
        <title>Trebonia kvetii gen.nov., sp.nov., a novel acidophilic actinobacterium, and proposal of the new actinobacterial family Treboniaceae fam. nov.</title>
        <authorList>
            <person name="Rapoport D."/>
            <person name="Sagova-Mareckova M."/>
            <person name="Sedlacek I."/>
            <person name="Provaznik J."/>
            <person name="Kralova S."/>
            <person name="Pavlinic D."/>
            <person name="Benes V."/>
            <person name="Kopecky J."/>
        </authorList>
    </citation>
    <scope>NUCLEOTIDE SEQUENCE [LARGE SCALE GENOMIC DNA]</scope>
    <source>
        <strain evidence="1 2">15Tr583</strain>
    </source>
</reference>
<dbReference type="EMBL" id="RPFW01000001">
    <property type="protein sequence ID" value="TVZ07125.1"/>
    <property type="molecule type" value="Genomic_DNA"/>
</dbReference>
<evidence type="ECO:0000313" key="2">
    <source>
        <dbReference type="Proteomes" id="UP000460272"/>
    </source>
</evidence>
<accession>A0A6P2C9C3</accession>
<dbReference type="Proteomes" id="UP000460272">
    <property type="component" value="Unassembled WGS sequence"/>
</dbReference>
<proteinExistence type="predicted"/>
<evidence type="ECO:0000313" key="1">
    <source>
        <dbReference type="EMBL" id="TVZ07125.1"/>
    </source>
</evidence>
<sequence length="107" mass="11304">MPTVVNFTRIDAVAGMGAAYTGVRSPWANLAIAGATHARMQHLVLSVGNPDARGVWFPPATATTMQRTLRAALLPSVSETVKQTVQKTRINAGGYGVLGPHPEREPA</sequence>
<keyword evidence="2" id="KW-1185">Reference proteome</keyword>
<organism evidence="1 2">
    <name type="scientific">Trebonia kvetii</name>
    <dbReference type="NCBI Taxonomy" id="2480626"/>
    <lineage>
        <taxon>Bacteria</taxon>
        <taxon>Bacillati</taxon>
        <taxon>Actinomycetota</taxon>
        <taxon>Actinomycetes</taxon>
        <taxon>Streptosporangiales</taxon>
        <taxon>Treboniaceae</taxon>
        <taxon>Trebonia</taxon>
    </lineage>
</organism>